<comment type="caution">
    <text evidence="1">The sequence shown here is derived from an EMBL/GenBank/DDBJ whole genome shotgun (WGS) entry which is preliminary data.</text>
</comment>
<reference evidence="1 2" key="1">
    <citation type="submission" date="2013-12" db="EMBL/GenBank/DDBJ databases">
        <authorList>
            <person name="Madinger N."/>
            <person name="Lenaerts A."/>
            <person name="Ordway D."/>
            <person name="DeGroote M.A."/>
            <person name="Parker T."/>
            <person name="Sizemore C."/>
            <person name="Tallon L.J."/>
            <person name="Sadzewicz L.K."/>
            <person name="Sengamalay N."/>
            <person name="Fraser C.M."/>
            <person name="Hine E."/>
            <person name="Shefchek K.A."/>
            <person name="Das S.P."/>
            <person name="Tettelin H."/>
        </authorList>
    </citation>
    <scope>NUCLEOTIDE SEQUENCE [LARGE SCALE GENOMIC DNA]</scope>
    <source>
        <strain evidence="1 2">21</strain>
    </source>
</reference>
<protein>
    <submittedName>
        <fullName evidence="1">Uncharacterized protein</fullName>
    </submittedName>
</protein>
<accession>A0A829Q730</accession>
<name>A0A829Q730_9MYCO</name>
<evidence type="ECO:0000313" key="2">
    <source>
        <dbReference type="Proteomes" id="UP000020103"/>
    </source>
</evidence>
<proteinExistence type="predicted"/>
<gene>
    <name evidence="1" type="ORF">I543_2523</name>
</gene>
<sequence length="54" mass="5975">MITDSHQYLTYEEFGRAFFEIAVSEARVRAAVASIAGEPFEVGPMAQGPARSRR</sequence>
<dbReference type="Proteomes" id="UP000020103">
    <property type="component" value="Unassembled WGS sequence"/>
</dbReference>
<evidence type="ECO:0000313" key="1">
    <source>
        <dbReference type="EMBL" id="EUA48513.1"/>
    </source>
</evidence>
<dbReference type="EMBL" id="JAOF01000001">
    <property type="protein sequence ID" value="EUA48513.1"/>
    <property type="molecule type" value="Genomic_DNA"/>
</dbReference>
<organism evidence="1 2">
    <name type="scientific">Mycobacteroides abscessus 21</name>
    <dbReference type="NCBI Taxonomy" id="1299324"/>
    <lineage>
        <taxon>Bacteria</taxon>
        <taxon>Bacillati</taxon>
        <taxon>Actinomycetota</taxon>
        <taxon>Actinomycetes</taxon>
        <taxon>Mycobacteriales</taxon>
        <taxon>Mycobacteriaceae</taxon>
        <taxon>Mycobacteroides</taxon>
        <taxon>Mycobacteroides abscessus</taxon>
    </lineage>
</organism>
<dbReference type="AlphaFoldDB" id="A0A829Q730"/>